<accession>A0A841RHR1</accession>
<organism evidence="1 2">
    <name type="scientific">Spirochaeta isovalerica</name>
    <dbReference type="NCBI Taxonomy" id="150"/>
    <lineage>
        <taxon>Bacteria</taxon>
        <taxon>Pseudomonadati</taxon>
        <taxon>Spirochaetota</taxon>
        <taxon>Spirochaetia</taxon>
        <taxon>Spirochaetales</taxon>
        <taxon>Spirochaetaceae</taxon>
        <taxon>Spirochaeta</taxon>
    </lineage>
</organism>
<keyword evidence="2" id="KW-1185">Reference proteome</keyword>
<dbReference type="AlphaFoldDB" id="A0A841RHR1"/>
<dbReference type="GO" id="GO:0004324">
    <property type="term" value="F:ferredoxin-NADP+ reductase activity"/>
    <property type="evidence" value="ECO:0007669"/>
    <property type="project" value="UniProtKB-EC"/>
</dbReference>
<dbReference type="Proteomes" id="UP000587760">
    <property type="component" value="Unassembled WGS sequence"/>
</dbReference>
<proteinExistence type="predicted"/>
<dbReference type="EC" id="1.18.1.2" evidence="1"/>
<keyword evidence="1" id="KW-0560">Oxidoreductase</keyword>
<evidence type="ECO:0000313" key="2">
    <source>
        <dbReference type="Proteomes" id="UP000587760"/>
    </source>
</evidence>
<dbReference type="EMBL" id="JACHGJ010000008">
    <property type="protein sequence ID" value="MBB6481842.1"/>
    <property type="molecule type" value="Genomic_DNA"/>
</dbReference>
<comment type="caution">
    <text evidence="1">The sequence shown here is derived from an EMBL/GenBank/DDBJ whole genome shotgun (WGS) entry which is preliminary data.</text>
</comment>
<protein>
    <submittedName>
        <fullName evidence="1">Ferredoxin--NADP+ reductase</fullName>
        <ecNumber evidence="1">1.18.1.2</ecNumber>
    </submittedName>
</protein>
<evidence type="ECO:0000313" key="1">
    <source>
        <dbReference type="EMBL" id="MBB6481842.1"/>
    </source>
</evidence>
<dbReference type="Gene3D" id="2.40.30.10">
    <property type="entry name" value="Translation factors"/>
    <property type="match status" value="1"/>
</dbReference>
<reference evidence="1 2" key="1">
    <citation type="submission" date="2020-08" db="EMBL/GenBank/DDBJ databases">
        <title>Genomic Encyclopedia of Type Strains, Phase IV (KMG-IV): sequencing the most valuable type-strain genomes for metagenomic binning, comparative biology and taxonomic classification.</title>
        <authorList>
            <person name="Goeker M."/>
        </authorList>
    </citation>
    <scope>NUCLEOTIDE SEQUENCE [LARGE SCALE GENOMIC DNA]</scope>
    <source>
        <strain evidence="1 2">DSM 2461</strain>
    </source>
</reference>
<sequence length="240" mass="27525">MSEKKDITAEHIEIISIERNDDITFTFRCTRPENLIWETGANGHFSLKPPTGVKEIDKDFQRHMSIVSYEDEPFLEFTTRIRSSASDFKTKLSGLKKGDGLFVYGLNNRMPLIREGRNLVFITMGVAISTCRPYIRDYEVDPRGILSFSCLNIDKTGKSYFMKQMEEHTAEGFSFRFFSDRADFYKGIDETLSKADNFYYIIGSDQFLADTGRYLLDRGVAGDAISIDKKYGIEKLLEGK</sequence>
<name>A0A841RHR1_9SPIO</name>
<gene>
    <name evidence="1" type="ORF">HNR50_003523</name>
</gene>
<dbReference type="RefSeq" id="WP_184748078.1">
    <property type="nucleotide sequence ID" value="NZ_JACHGJ010000008.1"/>
</dbReference>